<evidence type="ECO:0000256" key="5">
    <source>
        <dbReference type="ARBA" id="ARBA00022741"/>
    </source>
</evidence>
<name>A0A1I6G7B0_9MICO</name>
<dbReference type="InterPro" id="IPR003593">
    <property type="entry name" value="AAA+_ATPase"/>
</dbReference>
<evidence type="ECO:0000256" key="4">
    <source>
        <dbReference type="ARBA" id="ARBA00022475"/>
    </source>
</evidence>
<keyword evidence="3" id="KW-0813">Transport</keyword>
<dbReference type="PROSITE" id="PS00211">
    <property type="entry name" value="ABC_TRANSPORTER_1"/>
    <property type="match status" value="1"/>
</dbReference>
<dbReference type="NCBIfam" id="TIGR01727">
    <property type="entry name" value="oligo_HPY"/>
    <property type="match status" value="1"/>
</dbReference>
<dbReference type="GO" id="GO:0005524">
    <property type="term" value="F:ATP binding"/>
    <property type="evidence" value="ECO:0007669"/>
    <property type="project" value="UniProtKB-KW"/>
</dbReference>
<comment type="similarity">
    <text evidence="2">Belongs to the ABC transporter superfamily.</text>
</comment>
<evidence type="ECO:0000256" key="3">
    <source>
        <dbReference type="ARBA" id="ARBA00022448"/>
    </source>
</evidence>
<evidence type="ECO:0000313" key="10">
    <source>
        <dbReference type="Proteomes" id="UP000198877"/>
    </source>
</evidence>
<dbReference type="RefSeq" id="WP_091477036.1">
    <property type="nucleotide sequence ID" value="NZ_FNUN01000001.1"/>
</dbReference>
<organism evidence="9 10">
    <name type="scientific">Microbacterium azadirachtae</name>
    <dbReference type="NCBI Taxonomy" id="582680"/>
    <lineage>
        <taxon>Bacteria</taxon>
        <taxon>Bacillati</taxon>
        <taxon>Actinomycetota</taxon>
        <taxon>Actinomycetes</taxon>
        <taxon>Micrococcales</taxon>
        <taxon>Microbacteriaceae</taxon>
        <taxon>Microbacterium</taxon>
    </lineage>
</organism>
<evidence type="ECO:0000256" key="6">
    <source>
        <dbReference type="ARBA" id="ARBA00022840"/>
    </source>
</evidence>
<dbReference type="InterPro" id="IPR027417">
    <property type="entry name" value="P-loop_NTPase"/>
</dbReference>
<protein>
    <submittedName>
        <fullName evidence="9">Oligopeptide/dipeptide ABC transporter, ATP-binding protein, C-terminal domain-containing protein</fullName>
    </submittedName>
</protein>
<dbReference type="PANTHER" id="PTHR43297:SF2">
    <property type="entry name" value="DIPEPTIDE TRANSPORT ATP-BINDING PROTEIN DPPD"/>
    <property type="match status" value="1"/>
</dbReference>
<dbReference type="InterPro" id="IPR050388">
    <property type="entry name" value="ABC_Ni/Peptide_Import"/>
</dbReference>
<keyword evidence="7" id="KW-0472">Membrane</keyword>
<evidence type="ECO:0000256" key="1">
    <source>
        <dbReference type="ARBA" id="ARBA00004202"/>
    </source>
</evidence>
<dbReference type="GO" id="GO:0005886">
    <property type="term" value="C:plasma membrane"/>
    <property type="evidence" value="ECO:0007669"/>
    <property type="project" value="UniProtKB-SubCell"/>
</dbReference>
<dbReference type="Pfam" id="PF00005">
    <property type="entry name" value="ABC_tran"/>
    <property type="match status" value="1"/>
</dbReference>
<accession>A0A1I6G7B0</accession>
<dbReference type="InterPro" id="IPR013563">
    <property type="entry name" value="Oligopep_ABC_C"/>
</dbReference>
<dbReference type="AlphaFoldDB" id="A0A1I6G7B0"/>
<feature type="domain" description="ABC transporter" evidence="8">
    <location>
        <begin position="23"/>
        <end position="269"/>
    </location>
</feature>
<dbReference type="Gene3D" id="3.40.50.300">
    <property type="entry name" value="P-loop containing nucleotide triphosphate hydrolases"/>
    <property type="match status" value="1"/>
</dbReference>
<dbReference type="Proteomes" id="UP000198877">
    <property type="component" value="Unassembled WGS sequence"/>
</dbReference>
<proteinExistence type="inferred from homology"/>
<dbReference type="FunFam" id="3.40.50.300:FF:000016">
    <property type="entry name" value="Oligopeptide ABC transporter ATP-binding component"/>
    <property type="match status" value="1"/>
</dbReference>
<dbReference type="Pfam" id="PF08352">
    <property type="entry name" value="oligo_HPY"/>
    <property type="match status" value="1"/>
</dbReference>
<reference evidence="10" key="1">
    <citation type="submission" date="2016-10" db="EMBL/GenBank/DDBJ databases">
        <authorList>
            <person name="Varghese N."/>
            <person name="Submissions S."/>
        </authorList>
    </citation>
    <scope>NUCLEOTIDE SEQUENCE [LARGE SCALE GENOMIC DNA]</scope>
    <source>
        <strain evidence="10">CL127</strain>
    </source>
</reference>
<dbReference type="PROSITE" id="PS50893">
    <property type="entry name" value="ABC_TRANSPORTER_2"/>
    <property type="match status" value="1"/>
</dbReference>
<dbReference type="SMART" id="SM00382">
    <property type="entry name" value="AAA"/>
    <property type="match status" value="1"/>
</dbReference>
<sequence length="339" mass="35915">MTAALDATASHDPARTDAEPLVIEALSITVRTDDGDRPLLDRIDLHVGPGEIVGLVGESGSGKSVTSRSALGLFPRGATVDGSVLVDGIEVVGRDAKQLRDVRRTRVAMIFQDPRSSVNAMRRVGDFLTEGIRARGVPATKANAEAVEILAEVGIRDPEGAMRRYPHEFSGGMLQRIVIAAAVLADPRLMLADEATTALDVTTQAEVVGLLERARDELGTGLLFVTHDLELAAAVCDRIYVMYAGRVVESGAADEVLAHPQHPYTAGLLSSNPQLTGERHVLSPIPGRPRALADAPTGCAFRDRCPLAVAECAAEVPALHPHEATEVACVRPGEAKVTR</sequence>
<comment type="subcellular location">
    <subcellularLocation>
        <location evidence="1">Cell membrane</location>
        <topology evidence="1">Peripheral membrane protein</topology>
    </subcellularLocation>
</comment>
<dbReference type="PANTHER" id="PTHR43297">
    <property type="entry name" value="OLIGOPEPTIDE TRANSPORT ATP-BINDING PROTEIN APPD"/>
    <property type="match status" value="1"/>
</dbReference>
<dbReference type="GO" id="GO:0016887">
    <property type="term" value="F:ATP hydrolysis activity"/>
    <property type="evidence" value="ECO:0007669"/>
    <property type="project" value="InterPro"/>
</dbReference>
<dbReference type="InterPro" id="IPR003439">
    <property type="entry name" value="ABC_transporter-like_ATP-bd"/>
</dbReference>
<dbReference type="GO" id="GO:0015833">
    <property type="term" value="P:peptide transport"/>
    <property type="evidence" value="ECO:0007669"/>
    <property type="project" value="InterPro"/>
</dbReference>
<evidence type="ECO:0000256" key="2">
    <source>
        <dbReference type="ARBA" id="ARBA00005417"/>
    </source>
</evidence>
<dbReference type="CDD" id="cd03257">
    <property type="entry name" value="ABC_NikE_OppD_transporters"/>
    <property type="match status" value="1"/>
</dbReference>
<evidence type="ECO:0000259" key="8">
    <source>
        <dbReference type="PROSITE" id="PS50893"/>
    </source>
</evidence>
<keyword evidence="4" id="KW-1003">Cell membrane</keyword>
<evidence type="ECO:0000256" key="7">
    <source>
        <dbReference type="ARBA" id="ARBA00023136"/>
    </source>
</evidence>
<dbReference type="EMBL" id="FOYR01000001">
    <property type="protein sequence ID" value="SFR38074.1"/>
    <property type="molecule type" value="Genomic_DNA"/>
</dbReference>
<evidence type="ECO:0000313" key="9">
    <source>
        <dbReference type="EMBL" id="SFR38074.1"/>
    </source>
</evidence>
<dbReference type="InterPro" id="IPR017871">
    <property type="entry name" value="ABC_transporter-like_CS"/>
</dbReference>
<dbReference type="SUPFAM" id="SSF52540">
    <property type="entry name" value="P-loop containing nucleoside triphosphate hydrolases"/>
    <property type="match status" value="1"/>
</dbReference>
<keyword evidence="6 9" id="KW-0067">ATP-binding</keyword>
<gene>
    <name evidence="9" type="ORF">SAMN04488591_0836</name>
</gene>
<keyword evidence="5" id="KW-0547">Nucleotide-binding</keyword>